<keyword evidence="1" id="KW-1133">Transmembrane helix</keyword>
<dbReference type="Proteomes" id="UP000013909">
    <property type="component" value="Unassembled WGS sequence"/>
</dbReference>
<keyword evidence="3" id="KW-1185">Reference proteome</keyword>
<sequence>MGRYLGGLKSLGDFGGVKNGAAGRWFCGILTGCFFSLCFQIAGLN</sequence>
<evidence type="ECO:0000313" key="2">
    <source>
        <dbReference type="EMBL" id="EON79280.1"/>
    </source>
</evidence>
<protein>
    <submittedName>
        <fullName evidence="2">Uncharacterized protein</fullName>
    </submittedName>
</protein>
<dbReference type="EMBL" id="AQHR01000009">
    <property type="protein sequence ID" value="EON79280.1"/>
    <property type="molecule type" value="Genomic_DNA"/>
</dbReference>
<keyword evidence="1" id="KW-0812">Transmembrane</keyword>
<name>R7ZYW3_9BACT</name>
<gene>
    <name evidence="2" type="ORF">ADIS_0205</name>
</gene>
<evidence type="ECO:0000256" key="1">
    <source>
        <dbReference type="SAM" id="Phobius"/>
    </source>
</evidence>
<accession>R7ZYW3</accession>
<reference evidence="2 3" key="1">
    <citation type="submission" date="2013-02" db="EMBL/GenBank/DDBJ databases">
        <title>A novel strain isolated from Lonar lake, Maharashtra, India.</title>
        <authorList>
            <person name="Singh A."/>
        </authorList>
    </citation>
    <scope>NUCLEOTIDE SEQUENCE [LARGE SCALE GENOMIC DNA]</scope>
    <source>
        <strain evidence="2 3">AK24</strain>
    </source>
</reference>
<evidence type="ECO:0000313" key="3">
    <source>
        <dbReference type="Proteomes" id="UP000013909"/>
    </source>
</evidence>
<dbReference type="AlphaFoldDB" id="R7ZYW3"/>
<proteinExistence type="predicted"/>
<feature type="transmembrane region" description="Helical" evidence="1">
    <location>
        <begin position="21"/>
        <end position="42"/>
    </location>
</feature>
<comment type="caution">
    <text evidence="2">The sequence shown here is derived from an EMBL/GenBank/DDBJ whole genome shotgun (WGS) entry which is preliminary data.</text>
</comment>
<organism evidence="2 3">
    <name type="scientific">Lunatimonas lonarensis</name>
    <dbReference type="NCBI Taxonomy" id="1232681"/>
    <lineage>
        <taxon>Bacteria</taxon>
        <taxon>Pseudomonadati</taxon>
        <taxon>Bacteroidota</taxon>
        <taxon>Cytophagia</taxon>
        <taxon>Cytophagales</taxon>
        <taxon>Cyclobacteriaceae</taxon>
    </lineage>
</organism>
<keyword evidence="1" id="KW-0472">Membrane</keyword>